<dbReference type="InterPro" id="IPR047976">
    <property type="entry name" value="Anti_VapB2-like"/>
</dbReference>
<dbReference type="GO" id="GO:0003677">
    <property type="term" value="F:DNA binding"/>
    <property type="evidence" value="ECO:0007669"/>
    <property type="project" value="UniProtKB-KW"/>
</dbReference>
<dbReference type="InterPro" id="IPR051734">
    <property type="entry name" value="VapB_TA_antitoxins"/>
</dbReference>
<dbReference type="Pfam" id="PF04014">
    <property type="entry name" value="MazE_antitoxin"/>
    <property type="match status" value="1"/>
</dbReference>
<dbReference type="NCBIfam" id="NF040493">
    <property type="entry name" value="TA_anti_VapB"/>
    <property type="match status" value="1"/>
</dbReference>
<evidence type="ECO:0000313" key="5">
    <source>
        <dbReference type="Proteomes" id="UP000601990"/>
    </source>
</evidence>
<comment type="caution">
    <text evidence="4">The sequence shown here is derived from an EMBL/GenBank/DDBJ whole genome shotgun (WGS) entry which is preliminary data.</text>
</comment>
<evidence type="ECO:0000259" key="3">
    <source>
        <dbReference type="PROSITE" id="PS51740"/>
    </source>
</evidence>
<name>A0ABX1N8D9_9RHOO</name>
<organism evidence="4 5">
    <name type="scientific">Aromatoleum buckelii</name>
    <dbReference type="NCBI Taxonomy" id="200254"/>
    <lineage>
        <taxon>Bacteria</taxon>
        <taxon>Pseudomonadati</taxon>
        <taxon>Pseudomonadota</taxon>
        <taxon>Betaproteobacteria</taxon>
        <taxon>Rhodocyclales</taxon>
        <taxon>Rhodocyclaceae</taxon>
        <taxon>Aromatoleum</taxon>
    </lineage>
</organism>
<keyword evidence="5" id="KW-1185">Reference proteome</keyword>
<evidence type="ECO:0000256" key="2">
    <source>
        <dbReference type="PROSITE-ProRule" id="PRU01076"/>
    </source>
</evidence>
<dbReference type="PANTHER" id="PTHR37550:SF3">
    <property type="entry name" value="ANTITOXIN VAPB1"/>
    <property type="match status" value="1"/>
</dbReference>
<proteinExistence type="inferred from homology"/>
<dbReference type="Proteomes" id="UP000601990">
    <property type="component" value="Unassembled WGS sequence"/>
</dbReference>
<comment type="similarity">
    <text evidence="1">Belongs to the VapB family.</text>
</comment>
<dbReference type="Gene3D" id="2.10.260.10">
    <property type="match status" value="1"/>
</dbReference>
<feature type="domain" description="SpoVT-AbrB" evidence="3">
    <location>
        <begin position="4"/>
        <end position="44"/>
    </location>
</feature>
<dbReference type="EMBL" id="WTVH01000130">
    <property type="protein sequence ID" value="NMF95513.1"/>
    <property type="molecule type" value="Genomic_DNA"/>
</dbReference>
<gene>
    <name evidence="4" type="ORF">GO608_19715</name>
</gene>
<dbReference type="SUPFAM" id="SSF89447">
    <property type="entry name" value="AbrB/MazE/MraZ-like"/>
    <property type="match status" value="1"/>
</dbReference>
<dbReference type="InterPro" id="IPR037914">
    <property type="entry name" value="SpoVT-AbrB_sf"/>
</dbReference>
<evidence type="ECO:0000313" key="4">
    <source>
        <dbReference type="EMBL" id="NMF95513.1"/>
    </source>
</evidence>
<reference evidence="4" key="1">
    <citation type="submission" date="2019-12" db="EMBL/GenBank/DDBJ databases">
        <title>Comparative genomics gives insights into the taxonomy of the Azoarcus-Aromatoleum group and reveals separate origins of nif in the plant-associated Azoarcus and non-plant-associated Aromatoleum sub-groups.</title>
        <authorList>
            <person name="Lafos M."/>
            <person name="Maluk M."/>
            <person name="Batista M."/>
            <person name="Junghare M."/>
            <person name="Carmona M."/>
            <person name="Faoro H."/>
            <person name="Cruz L.M."/>
            <person name="Battistoni F."/>
            <person name="De Souza E."/>
            <person name="Pedrosa F."/>
            <person name="Chen W.-M."/>
            <person name="Poole P.S."/>
            <person name="Dixon R.A."/>
            <person name="James E.K."/>
        </authorList>
    </citation>
    <scope>NUCLEOTIDE SEQUENCE</scope>
    <source>
        <strain evidence="4">U120</strain>
    </source>
</reference>
<evidence type="ECO:0000256" key="1">
    <source>
        <dbReference type="ARBA" id="ARBA00007924"/>
    </source>
</evidence>
<sequence>MAYARVFHSGNSQAVRLPKEFRLDTDRVEIFRRGNEIVLRELPGNAAAIFDALIELPVDFMSEGRKDVPPQEREAL</sequence>
<dbReference type="InterPro" id="IPR007159">
    <property type="entry name" value="SpoVT-AbrB_dom"/>
</dbReference>
<keyword evidence="2 4" id="KW-0238">DNA-binding</keyword>
<dbReference type="PROSITE" id="PS51740">
    <property type="entry name" value="SPOVT_ABRB"/>
    <property type="match status" value="1"/>
</dbReference>
<accession>A0ABX1N8D9</accession>
<dbReference type="PANTHER" id="PTHR37550">
    <property type="entry name" value="ANTITOXIN VAPB1"/>
    <property type="match status" value="1"/>
</dbReference>
<protein>
    <submittedName>
        <fullName evidence="4">AbrB/MazE/SpoVT family DNA-binding domain-containing protein</fullName>
    </submittedName>
</protein>